<proteinExistence type="predicted"/>
<evidence type="ECO:0000313" key="2">
    <source>
        <dbReference type="Proteomes" id="UP000003835"/>
    </source>
</evidence>
<dbReference type="STRING" id="118168.MC7420_2283"/>
<dbReference type="HOGENOM" id="CLU_3268454_0_0_3"/>
<keyword evidence="2" id="KW-1185">Reference proteome</keyword>
<gene>
    <name evidence="1" type="ORF">MC7420_2283</name>
</gene>
<reference evidence="1 2" key="1">
    <citation type="submission" date="2008-07" db="EMBL/GenBank/DDBJ databases">
        <authorList>
            <person name="Tandeau de Marsac N."/>
            <person name="Ferriera S."/>
            <person name="Johnson J."/>
            <person name="Kravitz S."/>
            <person name="Beeson K."/>
            <person name="Sutton G."/>
            <person name="Rogers Y.-H."/>
            <person name="Friedman R."/>
            <person name="Frazier M."/>
            <person name="Venter J.C."/>
        </authorList>
    </citation>
    <scope>NUCLEOTIDE SEQUENCE [LARGE SCALE GENOMIC DNA]</scope>
    <source>
        <strain evidence="1 2">PCC 7420</strain>
    </source>
</reference>
<dbReference type="EMBL" id="DS989850">
    <property type="protein sequence ID" value="EDX75279.1"/>
    <property type="molecule type" value="Genomic_DNA"/>
</dbReference>
<accession>B4VSI3</accession>
<dbReference type="AlphaFoldDB" id="B4VSI3"/>
<evidence type="ECO:0000313" key="1">
    <source>
        <dbReference type="EMBL" id="EDX75279.1"/>
    </source>
</evidence>
<sequence length="41" mass="4714">MGNWEVEDPKPENSLIPIAHYLNYNARFTPLSPVSQILLVF</sequence>
<organism evidence="1 2">
    <name type="scientific">Coleofasciculus chthonoplastes PCC 7420</name>
    <dbReference type="NCBI Taxonomy" id="118168"/>
    <lineage>
        <taxon>Bacteria</taxon>
        <taxon>Bacillati</taxon>
        <taxon>Cyanobacteriota</taxon>
        <taxon>Cyanophyceae</taxon>
        <taxon>Coleofasciculales</taxon>
        <taxon>Coleofasciculaceae</taxon>
        <taxon>Coleofasciculus</taxon>
    </lineage>
</organism>
<protein>
    <submittedName>
        <fullName evidence="1">Uncharacterized protein</fullName>
    </submittedName>
</protein>
<dbReference type="Proteomes" id="UP000003835">
    <property type="component" value="Unassembled WGS sequence"/>
</dbReference>
<name>B4VSI3_9CYAN</name>